<feature type="transmembrane region" description="Helical" evidence="1">
    <location>
        <begin position="87"/>
        <end position="112"/>
    </location>
</feature>
<dbReference type="EMBL" id="MCFH01000049">
    <property type="protein sequence ID" value="ORX43910.1"/>
    <property type="molecule type" value="Genomic_DNA"/>
</dbReference>
<sequence length="159" mass="18877">MKEKFGFLDKCIFYPFLTKKISVIIFTLLLAICNAIVDAIFNLYISERKKVGEFAVSFMFLYFSIYHLILIYGVIRKKQGILKNFKKWFKFIVFIQVGISIFFSGVFTIISFMNIDNEEHINKIYFFGGLILCFIYNFVIFEFYFSTCYFIDGILENIE</sequence>
<keyword evidence="1" id="KW-0812">Transmembrane</keyword>
<feature type="transmembrane region" description="Helical" evidence="1">
    <location>
        <begin position="21"/>
        <end position="45"/>
    </location>
</feature>
<gene>
    <name evidence="2" type="ORF">BCR36DRAFT_415276</name>
</gene>
<dbReference type="AlphaFoldDB" id="A0A1Y1V0I6"/>
<keyword evidence="1" id="KW-0472">Membrane</keyword>
<reference evidence="2 3" key="2">
    <citation type="submission" date="2016-08" db="EMBL/GenBank/DDBJ databases">
        <title>Pervasive Adenine N6-methylation of Active Genes in Fungi.</title>
        <authorList>
            <consortium name="DOE Joint Genome Institute"/>
            <person name="Mondo S.J."/>
            <person name="Dannebaum R.O."/>
            <person name="Kuo R.C."/>
            <person name="Labutti K."/>
            <person name="Haridas S."/>
            <person name="Kuo A."/>
            <person name="Salamov A."/>
            <person name="Ahrendt S.R."/>
            <person name="Lipzen A."/>
            <person name="Sullivan W."/>
            <person name="Andreopoulos W.B."/>
            <person name="Clum A."/>
            <person name="Lindquist E."/>
            <person name="Daum C."/>
            <person name="Ramamoorthy G.K."/>
            <person name="Gryganskyi A."/>
            <person name="Culley D."/>
            <person name="Magnuson J.K."/>
            <person name="James T.Y."/>
            <person name="O'Malley M.A."/>
            <person name="Stajich J.E."/>
            <person name="Spatafora J.W."/>
            <person name="Visel A."/>
            <person name="Grigoriev I.V."/>
        </authorList>
    </citation>
    <scope>NUCLEOTIDE SEQUENCE [LARGE SCALE GENOMIC DNA]</scope>
    <source>
        <strain evidence="3">finn</strain>
    </source>
</reference>
<dbReference type="Proteomes" id="UP000193719">
    <property type="component" value="Unassembled WGS sequence"/>
</dbReference>
<name>A0A1Y1V0I6_9FUNG</name>
<keyword evidence="3" id="KW-1185">Reference proteome</keyword>
<keyword evidence="1" id="KW-1133">Transmembrane helix</keyword>
<accession>A0A1Y1V0I6</accession>
<feature type="transmembrane region" description="Helical" evidence="1">
    <location>
        <begin position="124"/>
        <end position="145"/>
    </location>
</feature>
<evidence type="ECO:0000313" key="3">
    <source>
        <dbReference type="Proteomes" id="UP000193719"/>
    </source>
</evidence>
<reference evidence="2 3" key="1">
    <citation type="submission" date="2016-08" db="EMBL/GenBank/DDBJ databases">
        <title>Genomes of anaerobic fungi encode conserved fungal cellulosomes for biomass hydrolysis.</title>
        <authorList>
            <consortium name="DOE Joint Genome Institute"/>
            <person name="Haitjema C.H."/>
            <person name="Gilmore S.P."/>
            <person name="Henske J.K."/>
            <person name="Solomon K.V."/>
            <person name="De Groot R."/>
            <person name="Kuo A."/>
            <person name="Mondo S.J."/>
            <person name="Salamov A.A."/>
            <person name="Labutti K."/>
            <person name="Zhao Z."/>
            <person name="Chiniquy J."/>
            <person name="Barry K."/>
            <person name="Brewer H.M."/>
            <person name="Purvine S.O."/>
            <person name="Wright A.T."/>
            <person name="Boxma B."/>
            <person name="Van Alen T."/>
            <person name="Hackstein J.H."/>
            <person name="Baker S.E."/>
            <person name="Grigoriev I.V."/>
            <person name="O'Malley M.A."/>
        </authorList>
    </citation>
    <scope>NUCLEOTIDE SEQUENCE [LARGE SCALE GENOMIC DNA]</scope>
    <source>
        <strain evidence="3">finn</strain>
    </source>
</reference>
<feature type="transmembrane region" description="Helical" evidence="1">
    <location>
        <begin position="51"/>
        <end position="75"/>
    </location>
</feature>
<protein>
    <submittedName>
        <fullName evidence="2">Uncharacterized protein</fullName>
    </submittedName>
</protein>
<proteinExistence type="predicted"/>
<evidence type="ECO:0000256" key="1">
    <source>
        <dbReference type="SAM" id="Phobius"/>
    </source>
</evidence>
<evidence type="ECO:0000313" key="2">
    <source>
        <dbReference type="EMBL" id="ORX43910.1"/>
    </source>
</evidence>
<organism evidence="2 3">
    <name type="scientific">Piromyces finnis</name>
    <dbReference type="NCBI Taxonomy" id="1754191"/>
    <lineage>
        <taxon>Eukaryota</taxon>
        <taxon>Fungi</taxon>
        <taxon>Fungi incertae sedis</taxon>
        <taxon>Chytridiomycota</taxon>
        <taxon>Chytridiomycota incertae sedis</taxon>
        <taxon>Neocallimastigomycetes</taxon>
        <taxon>Neocallimastigales</taxon>
        <taxon>Neocallimastigaceae</taxon>
        <taxon>Piromyces</taxon>
    </lineage>
</organism>
<comment type="caution">
    <text evidence="2">The sequence shown here is derived from an EMBL/GenBank/DDBJ whole genome shotgun (WGS) entry which is preliminary data.</text>
</comment>